<dbReference type="RefSeq" id="WP_184870246.1">
    <property type="nucleotide sequence ID" value="NZ_JACHIR010000003.1"/>
</dbReference>
<dbReference type="EMBL" id="JACHIR010000003">
    <property type="protein sequence ID" value="MBB5897815.1"/>
    <property type="molecule type" value="Genomic_DNA"/>
</dbReference>
<protein>
    <submittedName>
        <fullName evidence="2">Uncharacterized protein</fullName>
    </submittedName>
</protein>
<evidence type="ECO:0000256" key="1">
    <source>
        <dbReference type="SAM" id="SignalP"/>
    </source>
</evidence>
<accession>A0A7W9NM65</accession>
<evidence type="ECO:0000313" key="3">
    <source>
        <dbReference type="Proteomes" id="UP000585638"/>
    </source>
</evidence>
<dbReference type="Proteomes" id="UP000585638">
    <property type="component" value="Unassembled WGS sequence"/>
</dbReference>
<sequence>MATTVAATAAALVTASLAAPAANAAGQHWGTIYVVDRGDKVGAAYGDFANNGGVYATVGANWVDMRNDGNPIYVEVWFSFWEEDTDGKWRWVNDKAVQSTRSSRFKPVGAPLSTRLHSAATQARAEIKVCEDINLTTDICSAHAILSFSY</sequence>
<feature type="signal peptide" evidence="1">
    <location>
        <begin position="1"/>
        <end position="24"/>
    </location>
</feature>
<dbReference type="AlphaFoldDB" id="A0A7W9NM65"/>
<evidence type="ECO:0000313" key="2">
    <source>
        <dbReference type="EMBL" id="MBB5897815.1"/>
    </source>
</evidence>
<reference evidence="2 3" key="1">
    <citation type="submission" date="2020-08" db="EMBL/GenBank/DDBJ databases">
        <title>Sequencing the genomes of 1000 actinobacteria strains.</title>
        <authorList>
            <person name="Klenk H.-P."/>
        </authorList>
    </citation>
    <scope>NUCLEOTIDE SEQUENCE [LARGE SCALE GENOMIC DNA]</scope>
    <source>
        <strain evidence="2 3">DSM 43851</strain>
    </source>
</reference>
<comment type="caution">
    <text evidence="2">The sequence shown here is derived from an EMBL/GenBank/DDBJ whole genome shotgun (WGS) entry which is preliminary data.</text>
</comment>
<keyword evidence="1" id="KW-0732">Signal</keyword>
<proteinExistence type="predicted"/>
<organism evidence="2 3">
    <name type="scientific">Kutzneria kofuensis</name>
    <dbReference type="NCBI Taxonomy" id="103725"/>
    <lineage>
        <taxon>Bacteria</taxon>
        <taxon>Bacillati</taxon>
        <taxon>Actinomycetota</taxon>
        <taxon>Actinomycetes</taxon>
        <taxon>Pseudonocardiales</taxon>
        <taxon>Pseudonocardiaceae</taxon>
        <taxon>Kutzneria</taxon>
    </lineage>
</organism>
<feature type="chain" id="PRO_5031307031" evidence="1">
    <location>
        <begin position="25"/>
        <end position="150"/>
    </location>
</feature>
<keyword evidence="3" id="KW-1185">Reference proteome</keyword>
<name>A0A7W9NM65_9PSEU</name>
<gene>
    <name evidence="2" type="ORF">BJ998_009074</name>
</gene>